<dbReference type="Proteomes" id="UP001185927">
    <property type="component" value="Unassembled WGS sequence"/>
</dbReference>
<dbReference type="InterPro" id="IPR013107">
    <property type="entry name" value="Acyl-CoA_DH_C"/>
</dbReference>
<dbReference type="Gene3D" id="1.20.140.10">
    <property type="entry name" value="Butyryl-CoA Dehydrogenase, subunit A, domain 3"/>
    <property type="match status" value="1"/>
</dbReference>
<dbReference type="Gene3D" id="1.10.540.10">
    <property type="entry name" value="Acyl-CoA dehydrogenase/oxidase, N-terminal domain"/>
    <property type="match status" value="1"/>
</dbReference>
<organism evidence="3 4">
    <name type="scientific">Rhodococcus globerulus</name>
    <dbReference type="NCBI Taxonomy" id="33008"/>
    <lineage>
        <taxon>Bacteria</taxon>
        <taxon>Bacillati</taxon>
        <taxon>Actinomycetota</taxon>
        <taxon>Actinomycetes</taxon>
        <taxon>Mycobacteriales</taxon>
        <taxon>Nocardiaceae</taxon>
        <taxon>Rhodococcus</taxon>
    </lineage>
</organism>
<keyword evidence="4" id="KW-1185">Reference proteome</keyword>
<evidence type="ECO:0000256" key="1">
    <source>
        <dbReference type="ARBA" id="ARBA00023002"/>
    </source>
</evidence>
<evidence type="ECO:0000259" key="2">
    <source>
        <dbReference type="Pfam" id="PF08028"/>
    </source>
</evidence>
<evidence type="ECO:0000313" key="4">
    <source>
        <dbReference type="Proteomes" id="UP001185927"/>
    </source>
</evidence>
<dbReference type="InterPro" id="IPR009100">
    <property type="entry name" value="AcylCoA_DH/oxidase_NM_dom_sf"/>
</dbReference>
<dbReference type="RefSeq" id="WP_317545432.1">
    <property type="nucleotide sequence ID" value="NZ_JAWLKB010000028.1"/>
</dbReference>
<sequence length="413" mass="43964">MGEKYATAGPNGLAAVRSRIAPVLNKIREGALSRENNRELPFDAVESLRAAGFGSVRIPAAFGGDGVSFGDLVELLIDVAQADSNVAQVFRGHIGFTEHVLTLPEGTDRDFWLNEITSGAIVGNAHSERGSSAVTAPQATVTEIGGEYRLSGRKYYSTGSIFADWIYTNAYLDGDYVTALVRAQAPGVERIDDWDGFGQKMTGSGTTVFDNTPIESEHLHRVTGNVLPVTALNAIYQIVHLATLSGIAAAAREEAIDYVNQRQRGAIGALVEVPREDPQVQQVVGEVATVAYAAAATTRAAAAAIERVQDLESRCIATDGDFARTDTEVFLAQGAVIDLTLRAATDLFKVGGSSATSRSRALDRHWRNARTIASHNAEVVRTRTIGQFLLGGSAPAALSYTTDESEGATHDVE</sequence>
<protein>
    <recommendedName>
        <fullName evidence="2">Acyl-CoA dehydrogenase C-terminal domain-containing protein</fullName>
    </recommendedName>
</protein>
<dbReference type="SUPFAM" id="SSF47203">
    <property type="entry name" value="Acyl-CoA dehydrogenase C-terminal domain-like"/>
    <property type="match status" value="1"/>
</dbReference>
<proteinExistence type="predicted"/>
<dbReference type="Pfam" id="PF08028">
    <property type="entry name" value="Acyl-CoA_dh_2"/>
    <property type="match status" value="1"/>
</dbReference>
<dbReference type="InterPro" id="IPR046373">
    <property type="entry name" value="Acyl-CoA_Oxase/DH_mid-dom_sf"/>
</dbReference>
<dbReference type="InterPro" id="IPR050741">
    <property type="entry name" value="Acyl-CoA_dehydrogenase"/>
</dbReference>
<dbReference type="PANTHER" id="PTHR48083:SF19">
    <property type="entry name" value="FLAVIN-DEPENDENT MONOOXYGENASE, OXYGENASE SUBUNIT HSAA"/>
    <property type="match status" value="1"/>
</dbReference>
<dbReference type="InterPro" id="IPR037069">
    <property type="entry name" value="AcylCoA_DH/ox_N_sf"/>
</dbReference>
<evidence type="ECO:0000313" key="3">
    <source>
        <dbReference type="EMBL" id="MDV6270986.1"/>
    </source>
</evidence>
<keyword evidence="1" id="KW-0560">Oxidoreductase</keyword>
<dbReference type="InterPro" id="IPR036250">
    <property type="entry name" value="AcylCo_DH-like_C"/>
</dbReference>
<gene>
    <name evidence="3" type="ORF">R3Q16_30615</name>
</gene>
<accession>A0ABU4C3Z6</accession>
<dbReference type="EMBL" id="JAWLKB010000028">
    <property type="protein sequence ID" value="MDV6270986.1"/>
    <property type="molecule type" value="Genomic_DNA"/>
</dbReference>
<dbReference type="PANTHER" id="PTHR48083">
    <property type="entry name" value="MEDIUM-CHAIN SPECIFIC ACYL-COA DEHYDROGENASE, MITOCHONDRIAL-RELATED"/>
    <property type="match status" value="1"/>
</dbReference>
<comment type="caution">
    <text evidence="3">The sequence shown here is derived from an EMBL/GenBank/DDBJ whole genome shotgun (WGS) entry which is preliminary data.</text>
</comment>
<name>A0ABU4C3Z6_RHOGO</name>
<reference evidence="3 4" key="1">
    <citation type="submission" date="2023-10" db="EMBL/GenBank/DDBJ databases">
        <title>Development of a sustainable strategy for remediation of hydrocarbon-contaminated territories based on the waste exchange concept.</title>
        <authorList>
            <person name="Krivoruchko A."/>
        </authorList>
    </citation>
    <scope>NUCLEOTIDE SEQUENCE [LARGE SCALE GENOMIC DNA]</scope>
    <source>
        <strain evidence="3 4">IEGM 1203</strain>
    </source>
</reference>
<feature type="domain" description="Acyl-CoA dehydrogenase C-terminal" evidence="2">
    <location>
        <begin position="240"/>
        <end position="376"/>
    </location>
</feature>
<dbReference type="SUPFAM" id="SSF56645">
    <property type="entry name" value="Acyl-CoA dehydrogenase NM domain-like"/>
    <property type="match status" value="1"/>
</dbReference>
<dbReference type="PIRSF" id="PIRSF016578">
    <property type="entry name" value="HsaA"/>
    <property type="match status" value="1"/>
</dbReference>
<dbReference type="Gene3D" id="2.40.110.10">
    <property type="entry name" value="Butyryl-CoA Dehydrogenase, subunit A, domain 2"/>
    <property type="match status" value="1"/>
</dbReference>